<comment type="caution">
    <text evidence="3">The sequence shown here is derived from an EMBL/GenBank/DDBJ whole genome shotgun (WGS) entry which is preliminary data.</text>
</comment>
<evidence type="ECO:0000313" key="4">
    <source>
        <dbReference type="Proteomes" id="UP000054564"/>
    </source>
</evidence>
<dbReference type="InterPro" id="IPR056279">
    <property type="entry name" value="Aip3p_Bud6_N"/>
</dbReference>
<dbReference type="STRING" id="1165861.A0A0L0V1D0"/>
<evidence type="ECO:0000259" key="2">
    <source>
        <dbReference type="Pfam" id="PF23153"/>
    </source>
</evidence>
<feature type="domain" description="Aip3p/Bud6 N-terminal" evidence="2">
    <location>
        <begin position="64"/>
        <end position="118"/>
    </location>
</feature>
<feature type="compositionally biased region" description="Low complexity" evidence="1">
    <location>
        <begin position="36"/>
        <end position="51"/>
    </location>
</feature>
<feature type="compositionally biased region" description="Low complexity" evidence="1">
    <location>
        <begin position="1"/>
        <end position="29"/>
    </location>
</feature>
<feature type="region of interest" description="Disordered" evidence="1">
    <location>
        <begin position="1"/>
        <end position="57"/>
    </location>
</feature>
<name>A0A0L0V1D0_9BASI</name>
<gene>
    <name evidence="3" type="ORF">PSTG_13811</name>
</gene>
<keyword evidence="4" id="KW-1185">Reference proteome</keyword>
<dbReference type="OrthoDB" id="783096at2759"/>
<proteinExistence type="predicted"/>
<accession>A0A0L0V1D0</accession>
<dbReference type="Pfam" id="PF23153">
    <property type="entry name" value="Aip3p_Bud6_N"/>
    <property type="match status" value="1"/>
</dbReference>
<sequence length="128" mass="13645">MSILHSQPRWTGSGSSSSSQPPTNNNPHPSAGPCASTSSSTWSSRANSQTSAVNPFNSSHMELTVTRLLVATKQLLESLTDWSQGKIDKGGVSDIYVRLGNKFNAASLAFTKEGINMRTGIQSGWNGF</sequence>
<organism evidence="3 4">
    <name type="scientific">Puccinia striiformis f. sp. tritici PST-78</name>
    <dbReference type="NCBI Taxonomy" id="1165861"/>
    <lineage>
        <taxon>Eukaryota</taxon>
        <taxon>Fungi</taxon>
        <taxon>Dikarya</taxon>
        <taxon>Basidiomycota</taxon>
        <taxon>Pucciniomycotina</taxon>
        <taxon>Pucciniomycetes</taxon>
        <taxon>Pucciniales</taxon>
        <taxon>Pucciniaceae</taxon>
        <taxon>Puccinia</taxon>
    </lineage>
</organism>
<dbReference type="AlphaFoldDB" id="A0A0L0V1D0"/>
<reference evidence="4" key="1">
    <citation type="submission" date="2014-03" db="EMBL/GenBank/DDBJ databases">
        <title>The Genome Sequence of Puccinia striiformis f. sp. tritici PST-78.</title>
        <authorList>
            <consortium name="The Broad Institute Genome Sequencing Platform"/>
            <person name="Cuomo C."/>
            <person name="Hulbert S."/>
            <person name="Chen X."/>
            <person name="Walker B."/>
            <person name="Young S.K."/>
            <person name="Zeng Q."/>
            <person name="Gargeya S."/>
            <person name="Fitzgerald M."/>
            <person name="Haas B."/>
            <person name="Abouelleil A."/>
            <person name="Alvarado L."/>
            <person name="Arachchi H.M."/>
            <person name="Berlin A.M."/>
            <person name="Chapman S.B."/>
            <person name="Goldberg J."/>
            <person name="Griggs A."/>
            <person name="Gujja S."/>
            <person name="Hansen M."/>
            <person name="Howarth C."/>
            <person name="Imamovic A."/>
            <person name="Larimer J."/>
            <person name="McCowan C."/>
            <person name="Montmayeur A."/>
            <person name="Murphy C."/>
            <person name="Neiman D."/>
            <person name="Pearson M."/>
            <person name="Priest M."/>
            <person name="Roberts A."/>
            <person name="Saif S."/>
            <person name="Shea T."/>
            <person name="Sisk P."/>
            <person name="Sykes S."/>
            <person name="Wortman J."/>
            <person name="Nusbaum C."/>
            <person name="Birren B."/>
        </authorList>
    </citation>
    <scope>NUCLEOTIDE SEQUENCE [LARGE SCALE GENOMIC DNA]</scope>
    <source>
        <strain evidence="4">race PST-78</strain>
    </source>
</reference>
<dbReference type="Proteomes" id="UP000054564">
    <property type="component" value="Unassembled WGS sequence"/>
</dbReference>
<protein>
    <recommendedName>
        <fullName evidence="2">Aip3p/Bud6 N-terminal domain-containing protein</fullName>
    </recommendedName>
</protein>
<dbReference type="EMBL" id="AJIL01000153">
    <property type="protein sequence ID" value="KNE92829.1"/>
    <property type="molecule type" value="Genomic_DNA"/>
</dbReference>
<evidence type="ECO:0000313" key="3">
    <source>
        <dbReference type="EMBL" id="KNE92829.1"/>
    </source>
</evidence>
<evidence type="ECO:0000256" key="1">
    <source>
        <dbReference type="SAM" id="MobiDB-lite"/>
    </source>
</evidence>